<dbReference type="EMBL" id="CP031093">
    <property type="protein sequence ID" value="QCF26562.1"/>
    <property type="molecule type" value="Genomic_DNA"/>
</dbReference>
<dbReference type="PANTHER" id="PTHR46229:SF4">
    <property type="entry name" value="ACID STRESS PROTEIN IBAG"/>
    <property type="match status" value="1"/>
</dbReference>
<dbReference type="Proteomes" id="UP000298049">
    <property type="component" value="Chromosome"/>
</dbReference>
<dbReference type="Gene3D" id="3.30.300.90">
    <property type="entry name" value="BolA-like"/>
    <property type="match status" value="1"/>
</dbReference>
<evidence type="ECO:0000313" key="3">
    <source>
        <dbReference type="EMBL" id="QCF26562.1"/>
    </source>
</evidence>
<keyword evidence="4" id="KW-1185">Reference proteome</keyword>
<proteinExistence type="inferred from homology"/>
<dbReference type="InterPro" id="IPR050961">
    <property type="entry name" value="BolA/IbaG_stress_morph_reg"/>
</dbReference>
<gene>
    <name evidence="3" type="ORF">soil367_11810</name>
</gene>
<name>A0A4P7XJL9_9ALTE</name>
<dbReference type="InterPro" id="IPR036065">
    <property type="entry name" value="BolA-like_sf"/>
</dbReference>
<reference evidence="3 4" key="1">
    <citation type="submission" date="2018-07" db="EMBL/GenBank/DDBJ databases">
        <title>Marsedoiliclastica nanhaica gen. nov. sp. nov., a novel marine hydrocarbonoclastic bacterium isolated from an in-situ enriched hydrocarbon-degrading consortium in deep-sea sediment.</title>
        <authorList>
            <person name="Dong C."/>
            <person name="Ma T."/>
            <person name="Liu R."/>
            <person name="Shao Z."/>
        </authorList>
    </citation>
    <scope>NUCLEOTIDE SEQUENCE [LARGE SCALE GENOMIC DNA]</scope>
    <source>
        <strain evidence="4">soil36-7</strain>
    </source>
</reference>
<dbReference type="InterPro" id="IPR002634">
    <property type="entry name" value="BolA"/>
</dbReference>
<accession>A0A4P7XJL9</accession>
<organism evidence="3 4">
    <name type="scientific">Hydrocarboniclastica marina</name>
    <dbReference type="NCBI Taxonomy" id="2259620"/>
    <lineage>
        <taxon>Bacteria</taxon>
        <taxon>Pseudomonadati</taxon>
        <taxon>Pseudomonadota</taxon>
        <taxon>Gammaproteobacteria</taxon>
        <taxon>Alteromonadales</taxon>
        <taxon>Alteromonadaceae</taxon>
        <taxon>Hydrocarboniclastica</taxon>
    </lineage>
</organism>
<dbReference type="AlphaFoldDB" id="A0A4P7XJL9"/>
<evidence type="ECO:0000256" key="1">
    <source>
        <dbReference type="ARBA" id="ARBA00005578"/>
    </source>
</evidence>
<sequence length="78" mass="8571">MQAQEVEAMVKAGLPDCEIQVQADGNHYLVVAVGDRFAGMSAVKKQQLIYGTVKEPLADGRIHALTIKAFTPDEWKSR</sequence>
<evidence type="ECO:0000256" key="2">
    <source>
        <dbReference type="RuleBase" id="RU003860"/>
    </source>
</evidence>
<dbReference type="PIRSF" id="PIRSF003113">
    <property type="entry name" value="BolA"/>
    <property type="match status" value="1"/>
</dbReference>
<dbReference type="Pfam" id="PF01722">
    <property type="entry name" value="BolA"/>
    <property type="match status" value="1"/>
</dbReference>
<dbReference type="OrthoDB" id="9812890at2"/>
<dbReference type="RefSeq" id="WP_136549271.1">
    <property type="nucleotide sequence ID" value="NZ_CP031093.1"/>
</dbReference>
<dbReference type="SUPFAM" id="SSF82657">
    <property type="entry name" value="BolA-like"/>
    <property type="match status" value="1"/>
</dbReference>
<dbReference type="KEGG" id="hmi:soil367_11810"/>
<comment type="similarity">
    <text evidence="1 2">Belongs to the BolA/IbaG family.</text>
</comment>
<dbReference type="PANTHER" id="PTHR46229">
    <property type="entry name" value="BOLA TRANSCRIPTION REGULATOR"/>
    <property type="match status" value="1"/>
</dbReference>
<protein>
    <submittedName>
        <fullName evidence="3">BolA family transcriptional regulator</fullName>
    </submittedName>
</protein>
<evidence type="ECO:0000313" key="4">
    <source>
        <dbReference type="Proteomes" id="UP000298049"/>
    </source>
</evidence>